<dbReference type="NCBIfam" id="NF035944">
    <property type="entry name" value="PEPxxWA-CTERM"/>
    <property type="match status" value="1"/>
</dbReference>
<dbReference type="AlphaFoldDB" id="A0A843SEK1"/>
<organism evidence="2 3">
    <name type="scientific">Rugamonas rivuli</name>
    <dbReference type="NCBI Taxonomy" id="2743358"/>
    <lineage>
        <taxon>Bacteria</taxon>
        <taxon>Pseudomonadati</taxon>
        <taxon>Pseudomonadota</taxon>
        <taxon>Betaproteobacteria</taxon>
        <taxon>Burkholderiales</taxon>
        <taxon>Oxalobacteraceae</taxon>
        <taxon>Telluria group</taxon>
        <taxon>Rugamonas</taxon>
    </lineage>
</organism>
<gene>
    <name evidence="2" type="ORF">GEV01_26090</name>
</gene>
<evidence type="ECO:0000313" key="2">
    <source>
        <dbReference type="EMBL" id="MQA22995.1"/>
    </source>
</evidence>
<dbReference type="NCBIfam" id="TIGR02595">
    <property type="entry name" value="PEP_CTERM"/>
    <property type="match status" value="1"/>
</dbReference>
<protein>
    <submittedName>
        <fullName evidence="2">PEPxxWA-CTERM sorting domain-containing protein</fullName>
    </submittedName>
</protein>
<dbReference type="InterPro" id="IPR013424">
    <property type="entry name" value="Ice-binding_C"/>
</dbReference>
<evidence type="ECO:0000259" key="1">
    <source>
        <dbReference type="Pfam" id="PF07589"/>
    </source>
</evidence>
<proteinExistence type="predicted"/>
<dbReference type="Proteomes" id="UP000444318">
    <property type="component" value="Unassembled WGS sequence"/>
</dbReference>
<evidence type="ECO:0000313" key="3">
    <source>
        <dbReference type="Proteomes" id="UP000444318"/>
    </source>
</evidence>
<dbReference type="EMBL" id="WHUF01000008">
    <property type="protein sequence ID" value="MQA22995.1"/>
    <property type="molecule type" value="Genomic_DNA"/>
</dbReference>
<keyword evidence="3" id="KW-1185">Reference proteome</keyword>
<dbReference type="Pfam" id="PF07589">
    <property type="entry name" value="PEP-CTERM"/>
    <property type="match status" value="1"/>
</dbReference>
<reference evidence="2 3" key="1">
    <citation type="submission" date="2019-10" db="EMBL/GenBank/DDBJ databases">
        <title>Two novel species isolated from a subtropical stream in China.</title>
        <authorList>
            <person name="Lu H."/>
        </authorList>
    </citation>
    <scope>NUCLEOTIDE SEQUENCE [LARGE SCALE GENOMIC DNA]</scope>
    <source>
        <strain evidence="2 3">FT103W</strain>
    </source>
</reference>
<sequence length="151" mass="16176">MAKTYDIELHQSKTNPLQWTGSFNLSQPVPLEGDYFSDTYNFKPDLPGGLKVNGGVINFFGFDEERIYFTDVSLNGVSLALTNGDGESKARLLNTVLSGPLTLRVSGFTGGSASYSGNFNITTAVPEPATYGMLMAGLGLVGVAARRRKAK</sequence>
<comment type="caution">
    <text evidence="2">The sequence shown here is derived from an EMBL/GenBank/DDBJ whole genome shotgun (WGS) entry which is preliminary data.</text>
</comment>
<name>A0A843SEK1_9BURK</name>
<feature type="domain" description="Ice-binding protein C-terminal" evidence="1">
    <location>
        <begin position="124"/>
        <end position="148"/>
    </location>
</feature>
<accession>A0A843SEK1</accession>
<dbReference type="NCBIfam" id="NF038126">
    <property type="entry name" value="PEP_CTERM_FxDxF"/>
    <property type="match status" value="1"/>
</dbReference>